<sequence>MYRLTHTFKRMRIWSSEQDAPLCAVCAKLDIWRMLHDGLPKDNAIYLGTLPNILSRADDCALCSLISTVVRRTWLLDRKTFHANLSEVDLSIYSQECGCLRVPEPPTRELAHRLCVTPSTRPAEVIAAMAAAETNLMLEMQLMEEDAHQLGRKVELHGRVVKETVDVDLVKGWMALCEREHGAQCEELWWRKSEETSLPPVVRVIDVQDMSIVPIPPSCRYLALSYLWGRNGSSYWTTKENLPSRMQPGGLPICVLPTTISDTVLLTRQMGEQYLWVDALCIVQNDLDDKLAQIHLMDRIYGCGVLTVFAVGGISADAPLPGFRPGTRTVAQRVETIQGLRFAVPLPTPRESLAHTHWDTHQVYFECASDVWAEDLIAESNGKALTRSQHPLTNAGGGRVMFMTRPPAFLLRSREWVLGYMDRVTEYSERKLTVEDDIVNAITALTNAFAQGFELSGGDPSQAFRYGMAVTDLDQTLLWQPRPDSPLTRRGCVGGDSTRSPWPSWAWAGWVGPIRYASDMQFVALHYSHDWPRPMESLVDKWHVVEEDAGALVHLGLRPIKRIVFDGSEKGLYEPPRWDAAVWEAEASGLKTLRAGTLVFRTTVCWMVVEKNQSADGQIGEHHTLFDIFPGSDTDRCHFAGRIVLPRSHPSPSQVQLIALSRTDGINEMYDADFYGNSYEGCLLYVMAVKVVDGVDVRERLGVGAVFEKAWLDAETVDDIVLLR</sequence>
<dbReference type="InterPro" id="IPR010730">
    <property type="entry name" value="HET"/>
</dbReference>
<dbReference type="KEGG" id="cput:CONPUDRAFT_149417"/>
<dbReference type="OMA" id="RIENICF"/>
<feature type="domain" description="Heterokaryon incompatibility" evidence="1">
    <location>
        <begin position="221"/>
        <end position="336"/>
    </location>
</feature>
<dbReference type="AlphaFoldDB" id="A0A5M3N8E7"/>
<organism evidence="2 3">
    <name type="scientific">Coniophora puteana (strain RWD-64-598)</name>
    <name type="common">Brown rot fungus</name>
    <dbReference type="NCBI Taxonomy" id="741705"/>
    <lineage>
        <taxon>Eukaryota</taxon>
        <taxon>Fungi</taxon>
        <taxon>Dikarya</taxon>
        <taxon>Basidiomycota</taxon>
        <taxon>Agaricomycotina</taxon>
        <taxon>Agaricomycetes</taxon>
        <taxon>Agaricomycetidae</taxon>
        <taxon>Boletales</taxon>
        <taxon>Coniophorineae</taxon>
        <taxon>Coniophoraceae</taxon>
        <taxon>Coniophora</taxon>
    </lineage>
</organism>
<dbReference type="Pfam" id="PF06985">
    <property type="entry name" value="HET"/>
    <property type="match status" value="1"/>
</dbReference>
<gene>
    <name evidence="2" type="ORF">CONPUDRAFT_149417</name>
</gene>
<dbReference type="EMBL" id="JH711573">
    <property type="protein sequence ID" value="EIW87384.1"/>
    <property type="molecule type" value="Genomic_DNA"/>
</dbReference>
<proteinExistence type="predicted"/>
<dbReference type="RefSeq" id="XP_007763886.1">
    <property type="nucleotide sequence ID" value="XM_007765696.1"/>
</dbReference>
<dbReference type="GeneID" id="19202590"/>
<accession>A0A5M3N8E7</accession>
<comment type="caution">
    <text evidence="2">The sequence shown here is derived from an EMBL/GenBank/DDBJ whole genome shotgun (WGS) entry which is preliminary data.</text>
</comment>
<reference evidence="3" key="1">
    <citation type="journal article" date="2012" name="Science">
        <title>The Paleozoic origin of enzymatic lignin decomposition reconstructed from 31 fungal genomes.</title>
        <authorList>
            <person name="Floudas D."/>
            <person name="Binder M."/>
            <person name="Riley R."/>
            <person name="Barry K."/>
            <person name="Blanchette R.A."/>
            <person name="Henrissat B."/>
            <person name="Martinez A.T."/>
            <person name="Otillar R."/>
            <person name="Spatafora J.W."/>
            <person name="Yadav J.S."/>
            <person name="Aerts A."/>
            <person name="Benoit I."/>
            <person name="Boyd A."/>
            <person name="Carlson A."/>
            <person name="Copeland A."/>
            <person name="Coutinho P.M."/>
            <person name="de Vries R.P."/>
            <person name="Ferreira P."/>
            <person name="Findley K."/>
            <person name="Foster B."/>
            <person name="Gaskell J."/>
            <person name="Glotzer D."/>
            <person name="Gorecki P."/>
            <person name="Heitman J."/>
            <person name="Hesse C."/>
            <person name="Hori C."/>
            <person name="Igarashi K."/>
            <person name="Jurgens J.A."/>
            <person name="Kallen N."/>
            <person name="Kersten P."/>
            <person name="Kohler A."/>
            <person name="Kuees U."/>
            <person name="Kumar T.K.A."/>
            <person name="Kuo A."/>
            <person name="LaButti K."/>
            <person name="Larrondo L.F."/>
            <person name="Lindquist E."/>
            <person name="Ling A."/>
            <person name="Lombard V."/>
            <person name="Lucas S."/>
            <person name="Lundell T."/>
            <person name="Martin R."/>
            <person name="McLaughlin D.J."/>
            <person name="Morgenstern I."/>
            <person name="Morin E."/>
            <person name="Murat C."/>
            <person name="Nagy L.G."/>
            <person name="Nolan M."/>
            <person name="Ohm R.A."/>
            <person name="Patyshakuliyeva A."/>
            <person name="Rokas A."/>
            <person name="Ruiz-Duenas F.J."/>
            <person name="Sabat G."/>
            <person name="Salamov A."/>
            <person name="Samejima M."/>
            <person name="Schmutz J."/>
            <person name="Slot J.C."/>
            <person name="St John F."/>
            <person name="Stenlid J."/>
            <person name="Sun H."/>
            <person name="Sun S."/>
            <person name="Syed K."/>
            <person name="Tsang A."/>
            <person name="Wiebenga A."/>
            <person name="Young D."/>
            <person name="Pisabarro A."/>
            <person name="Eastwood D.C."/>
            <person name="Martin F."/>
            <person name="Cullen D."/>
            <person name="Grigoriev I.V."/>
            <person name="Hibbett D.S."/>
        </authorList>
    </citation>
    <scope>NUCLEOTIDE SEQUENCE [LARGE SCALE GENOMIC DNA]</scope>
    <source>
        <strain evidence="3">RWD-64-598 SS2</strain>
    </source>
</reference>
<keyword evidence="3" id="KW-1185">Reference proteome</keyword>
<dbReference type="PANTHER" id="PTHR33112">
    <property type="entry name" value="DOMAIN PROTEIN, PUTATIVE-RELATED"/>
    <property type="match status" value="1"/>
</dbReference>
<dbReference type="Proteomes" id="UP000053558">
    <property type="component" value="Unassembled WGS sequence"/>
</dbReference>
<evidence type="ECO:0000259" key="1">
    <source>
        <dbReference type="Pfam" id="PF06985"/>
    </source>
</evidence>
<evidence type="ECO:0000313" key="2">
    <source>
        <dbReference type="EMBL" id="EIW87384.1"/>
    </source>
</evidence>
<name>A0A5M3N8E7_CONPW</name>
<dbReference type="OrthoDB" id="5125733at2759"/>
<dbReference type="PANTHER" id="PTHR33112:SF12">
    <property type="entry name" value="HETEROKARYON INCOMPATIBILITY DOMAIN-CONTAINING PROTEIN"/>
    <property type="match status" value="1"/>
</dbReference>
<protein>
    <submittedName>
        <fullName evidence="2">HET-domain-containing protein</fullName>
    </submittedName>
</protein>
<evidence type="ECO:0000313" key="3">
    <source>
        <dbReference type="Proteomes" id="UP000053558"/>
    </source>
</evidence>